<sequence>MSVSKRPVNYSAANIRELRKQAGLSRQAIVDRLAAYDVPLHTTSLRRIEEGQQAVKIEEAQAFAEIFEIDLADFIAKPVNPIVAKIEHSIINYREELKALSEQLLVVIQAWDHMVEQADYDRLSRADRMSERVQSAVSLIGRSSGLLPLLFQLNETLGHLGIDNGWEEVPDRASKGVEGPFADMAVRALLDNDAGEGES</sequence>
<name>A0A430HUJ2_9CORY</name>
<dbReference type="CDD" id="cd00093">
    <property type="entry name" value="HTH_XRE"/>
    <property type="match status" value="1"/>
</dbReference>
<proteinExistence type="predicted"/>
<dbReference type="InterPro" id="IPR010982">
    <property type="entry name" value="Lambda_DNA-bd_dom_sf"/>
</dbReference>
<evidence type="ECO:0000313" key="3">
    <source>
        <dbReference type="Proteomes" id="UP000274907"/>
    </source>
</evidence>
<dbReference type="InterPro" id="IPR001387">
    <property type="entry name" value="Cro/C1-type_HTH"/>
</dbReference>
<protein>
    <submittedName>
        <fullName evidence="2">XRE family transcriptional regulator</fullName>
    </submittedName>
</protein>
<dbReference type="Proteomes" id="UP000274907">
    <property type="component" value="Unassembled WGS sequence"/>
</dbReference>
<keyword evidence="3" id="KW-1185">Reference proteome</keyword>
<gene>
    <name evidence="2" type="ORF">EAH68_14160</name>
</gene>
<reference evidence="2 3" key="1">
    <citation type="submission" date="2018-12" db="EMBL/GenBank/DDBJ databases">
        <title>YIM 101343 draft genome.</title>
        <authorList>
            <person name="Chen X."/>
        </authorList>
    </citation>
    <scope>NUCLEOTIDE SEQUENCE [LARGE SCALE GENOMIC DNA]</scope>
    <source>
        <strain evidence="2 3">YIM 101343</strain>
    </source>
</reference>
<dbReference type="Gene3D" id="1.10.260.40">
    <property type="entry name" value="lambda repressor-like DNA-binding domains"/>
    <property type="match status" value="1"/>
</dbReference>
<organism evidence="2 3">
    <name type="scientific">Corynebacterium hylobatis</name>
    <dbReference type="NCBI Taxonomy" id="1859290"/>
    <lineage>
        <taxon>Bacteria</taxon>
        <taxon>Bacillati</taxon>
        <taxon>Actinomycetota</taxon>
        <taxon>Actinomycetes</taxon>
        <taxon>Mycobacteriales</taxon>
        <taxon>Corynebacteriaceae</taxon>
        <taxon>Corynebacterium</taxon>
    </lineage>
</organism>
<dbReference type="SUPFAM" id="SSF47413">
    <property type="entry name" value="lambda repressor-like DNA-binding domains"/>
    <property type="match status" value="1"/>
</dbReference>
<evidence type="ECO:0000259" key="1">
    <source>
        <dbReference type="PROSITE" id="PS50943"/>
    </source>
</evidence>
<dbReference type="PROSITE" id="PS50943">
    <property type="entry name" value="HTH_CROC1"/>
    <property type="match status" value="1"/>
</dbReference>
<feature type="domain" description="HTH cro/C1-type" evidence="1">
    <location>
        <begin position="15"/>
        <end position="74"/>
    </location>
</feature>
<evidence type="ECO:0000313" key="2">
    <source>
        <dbReference type="EMBL" id="RSZ61243.1"/>
    </source>
</evidence>
<dbReference type="EMBL" id="RXHJ01000027">
    <property type="protein sequence ID" value="RSZ61243.1"/>
    <property type="molecule type" value="Genomic_DNA"/>
</dbReference>
<dbReference type="GO" id="GO:0003677">
    <property type="term" value="F:DNA binding"/>
    <property type="evidence" value="ECO:0007669"/>
    <property type="project" value="InterPro"/>
</dbReference>
<dbReference type="AlphaFoldDB" id="A0A430HUJ2"/>
<dbReference type="SMART" id="SM00530">
    <property type="entry name" value="HTH_XRE"/>
    <property type="match status" value="1"/>
</dbReference>
<dbReference type="Pfam" id="PF01381">
    <property type="entry name" value="HTH_3"/>
    <property type="match status" value="1"/>
</dbReference>
<accession>A0A430HUJ2</accession>
<comment type="caution">
    <text evidence="2">The sequence shown here is derived from an EMBL/GenBank/DDBJ whole genome shotgun (WGS) entry which is preliminary data.</text>
</comment>